<evidence type="ECO:0000256" key="1">
    <source>
        <dbReference type="SAM" id="MobiDB-lite"/>
    </source>
</evidence>
<dbReference type="PANTHER" id="PTHR13142">
    <property type="entry name" value="INNER CENTROMERE PROTEIN"/>
    <property type="match status" value="1"/>
</dbReference>
<reference evidence="2" key="1">
    <citation type="submission" date="2021-09" db="EMBL/GenBank/DDBJ databases">
        <title>The genome of Mauremys mutica provides insights into the evolution of semi-aquatic lifestyle.</title>
        <authorList>
            <person name="Gong S."/>
            <person name="Gao Y."/>
        </authorList>
    </citation>
    <scope>NUCLEOTIDE SEQUENCE</scope>
    <source>
        <strain evidence="2">MM-2020</strain>
        <tissue evidence="2">Muscle</tissue>
    </source>
</reference>
<dbReference type="Proteomes" id="UP000827986">
    <property type="component" value="Unassembled WGS sequence"/>
</dbReference>
<organism evidence="2 3">
    <name type="scientific">Mauremys mutica</name>
    <name type="common">yellowpond turtle</name>
    <dbReference type="NCBI Taxonomy" id="74926"/>
    <lineage>
        <taxon>Eukaryota</taxon>
        <taxon>Metazoa</taxon>
        <taxon>Chordata</taxon>
        <taxon>Craniata</taxon>
        <taxon>Vertebrata</taxon>
        <taxon>Euteleostomi</taxon>
        <taxon>Archelosauria</taxon>
        <taxon>Testudinata</taxon>
        <taxon>Testudines</taxon>
        <taxon>Cryptodira</taxon>
        <taxon>Durocryptodira</taxon>
        <taxon>Testudinoidea</taxon>
        <taxon>Geoemydidae</taxon>
        <taxon>Geoemydinae</taxon>
        <taxon>Mauremys</taxon>
    </lineage>
</organism>
<dbReference type="GO" id="GO:0000776">
    <property type="term" value="C:kinetochore"/>
    <property type="evidence" value="ECO:0007669"/>
    <property type="project" value="TreeGrafter"/>
</dbReference>
<dbReference type="GO" id="GO:0051310">
    <property type="term" value="P:metaphase chromosome alignment"/>
    <property type="evidence" value="ECO:0007669"/>
    <property type="project" value="TreeGrafter"/>
</dbReference>
<proteinExistence type="predicted"/>
<evidence type="ECO:0000313" key="2">
    <source>
        <dbReference type="EMBL" id="KAH1169789.1"/>
    </source>
</evidence>
<feature type="region of interest" description="Disordered" evidence="1">
    <location>
        <begin position="39"/>
        <end position="87"/>
    </location>
</feature>
<dbReference type="GO" id="GO:0000281">
    <property type="term" value="P:mitotic cytokinesis"/>
    <property type="evidence" value="ECO:0007669"/>
    <property type="project" value="TreeGrafter"/>
</dbReference>
<accession>A0A9D3WX81</accession>
<dbReference type="GO" id="GO:0005634">
    <property type="term" value="C:nucleus"/>
    <property type="evidence" value="ECO:0007669"/>
    <property type="project" value="TreeGrafter"/>
</dbReference>
<dbReference type="GO" id="GO:1990385">
    <property type="term" value="C:meiotic spindle midzone"/>
    <property type="evidence" value="ECO:0007669"/>
    <property type="project" value="TreeGrafter"/>
</dbReference>
<protein>
    <submittedName>
        <fullName evidence="2">Uncharacterized protein</fullName>
    </submittedName>
</protein>
<evidence type="ECO:0000313" key="3">
    <source>
        <dbReference type="Proteomes" id="UP000827986"/>
    </source>
</evidence>
<dbReference type="GO" id="GO:0032133">
    <property type="term" value="C:chromosome passenger complex"/>
    <property type="evidence" value="ECO:0007669"/>
    <property type="project" value="TreeGrafter"/>
</dbReference>
<feature type="non-terminal residue" evidence="2">
    <location>
        <position position="87"/>
    </location>
</feature>
<dbReference type="GO" id="GO:0030496">
    <property type="term" value="C:midbody"/>
    <property type="evidence" value="ECO:0007669"/>
    <property type="project" value="TreeGrafter"/>
</dbReference>
<dbReference type="PANTHER" id="PTHR13142:SF3">
    <property type="entry name" value="INNER CENTROMERE PROTEIN ARK-BINDING DOMAIN-CONTAINING PROTEIN"/>
    <property type="match status" value="1"/>
</dbReference>
<dbReference type="EMBL" id="JAHDVG010000484">
    <property type="protein sequence ID" value="KAH1169789.1"/>
    <property type="molecule type" value="Genomic_DNA"/>
</dbReference>
<dbReference type="GO" id="GO:0051257">
    <property type="term" value="P:meiotic spindle midzone assembly"/>
    <property type="evidence" value="ECO:0007669"/>
    <property type="project" value="TreeGrafter"/>
</dbReference>
<keyword evidence="3" id="KW-1185">Reference proteome</keyword>
<gene>
    <name evidence="2" type="ORF">KIL84_000774</name>
</gene>
<comment type="caution">
    <text evidence="2">The sequence shown here is derived from an EMBL/GenBank/DDBJ whole genome shotgun (WGS) entry which is preliminary data.</text>
</comment>
<feature type="non-terminal residue" evidence="2">
    <location>
        <position position="1"/>
    </location>
</feature>
<dbReference type="AlphaFoldDB" id="A0A9D3WX81"/>
<sequence length="87" mass="9879">EEQSPEEQERWDNKSKPLESVAIVPSKWLNITVEKSPVTDSYQGLPLGSKEPRFPKVNPNNYGLDLNNDDSTDDESQPREPIPVWAT</sequence>
<name>A0A9D3WX81_9SAUR</name>